<comment type="subunit">
    <text evidence="2">P1 and P2 exist as dimers at the large ribosomal subunit.</text>
</comment>
<name>A0AAP0B839_9ASPA</name>
<keyword evidence="3 5" id="KW-0689">Ribosomal protein</keyword>
<evidence type="ECO:0000256" key="3">
    <source>
        <dbReference type="ARBA" id="ARBA00022980"/>
    </source>
</evidence>
<sequence>MLVDSRVVGVASLVLRYPLDVVKSKILAQSKPRRYCGGEIIECLKNCESIALQPEGRHFLLIFLLLRRLRRPSLQKKMKRVPGVHLKFFLLRSTPSPRDAALLAPLRRSLSRSSRDIPVADDLCRRRQQRSLLPQHRPQSLLTADRTPGIGFLIPRHSMVMKVIAAYLLAILGGNANPSAHDLKHILGSALVFVWFGVLFLRREEEGFWNRRGEAAVGIPPFSSISHGATGANGANAVDGHLVTRRAAAFSPNGVLQMLRHGLSLLFAETAAAQALNRRCSHFLHLEVLLPVLHSQSLHQTSHKFTSVEHSQSLSATVDPLYPCFGLEDVKEQFLPQESFKAPPVSLLACDPAYQFIQAPLSCLHILPGTNFIILTPTRPPVPSINRPETQFQPLEFLQVHPPASLHHHSIWPPSRDVTWNFSKSTQLLEGAVSLKQSLDGSRSRGGDCRDLKLLESLAQGEKQREFLGGESA</sequence>
<evidence type="ECO:0000313" key="5">
    <source>
        <dbReference type="EMBL" id="KAK8933203.1"/>
    </source>
</evidence>
<accession>A0AAP0B839</accession>
<evidence type="ECO:0000256" key="2">
    <source>
        <dbReference type="ARBA" id="ARBA00011266"/>
    </source>
</evidence>
<dbReference type="InterPro" id="IPR038716">
    <property type="entry name" value="P1/P2_N_sf"/>
</dbReference>
<organism evidence="5 6">
    <name type="scientific">Platanthera zijinensis</name>
    <dbReference type="NCBI Taxonomy" id="2320716"/>
    <lineage>
        <taxon>Eukaryota</taxon>
        <taxon>Viridiplantae</taxon>
        <taxon>Streptophyta</taxon>
        <taxon>Embryophyta</taxon>
        <taxon>Tracheophyta</taxon>
        <taxon>Spermatophyta</taxon>
        <taxon>Magnoliopsida</taxon>
        <taxon>Liliopsida</taxon>
        <taxon>Asparagales</taxon>
        <taxon>Orchidaceae</taxon>
        <taxon>Orchidoideae</taxon>
        <taxon>Orchideae</taxon>
        <taxon>Orchidinae</taxon>
        <taxon>Platanthera</taxon>
    </lineage>
</organism>
<evidence type="ECO:0000256" key="1">
    <source>
        <dbReference type="ARBA" id="ARBA00005436"/>
    </source>
</evidence>
<gene>
    <name evidence="5" type="primary">RPP2D</name>
    <name evidence="5" type="ORF">KSP39_PZI015868</name>
</gene>
<dbReference type="Proteomes" id="UP001418222">
    <property type="component" value="Unassembled WGS sequence"/>
</dbReference>
<dbReference type="EMBL" id="JBBWWQ010000013">
    <property type="protein sequence ID" value="KAK8933203.1"/>
    <property type="molecule type" value="Genomic_DNA"/>
</dbReference>
<comment type="caution">
    <text evidence="5">The sequence shown here is derived from an EMBL/GenBank/DDBJ whole genome shotgun (WGS) entry which is preliminary data.</text>
</comment>
<proteinExistence type="inferred from homology"/>
<comment type="similarity">
    <text evidence="1">Belongs to the eukaryotic ribosomal protein P1/P2 family.</text>
</comment>
<dbReference type="GO" id="GO:0005840">
    <property type="term" value="C:ribosome"/>
    <property type="evidence" value="ECO:0007669"/>
    <property type="project" value="UniProtKB-KW"/>
</dbReference>
<keyword evidence="4" id="KW-0687">Ribonucleoprotein</keyword>
<evidence type="ECO:0000313" key="6">
    <source>
        <dbReference type="Proteomes" id="UP001418222"/>
    </source>
</evidence>
<dbReference type="AlphaFoldDB" id="A0AAP0B839"/>
<keyword evidence="6" id="KW-1185">Reference proteome</keyword>
<protein>
    <submittedName>
        <fullName evidence="5">60S acidic ribosomal protein P2-4</fullName>
    </submittedName>
</protein>
<reference evidence="5 6" key="1">
    <citation type="journal article" date="2022" name="Nat. Plants">
        <title>Genomes of leafy and leafless Platanthera orchids illuminate the evolution of mycoheterotrophy.</title>
        <authorList>
            <person name="Li M.H."/>
            <person name="Liu K.W."/>
            <person name="Li Z."/>
            <person name="Lu H.C."/>
            <person name="Ye Q.L."/>
            <person name="Zhang D."/>
            <person name="Wang J.Y."/>
            <person name="Li Y.F."/>
            <person name="Zhong Z.M."/>
            <person name="Liu X."/>
            <person name="Yu X."/>
            <person name="Liu D.K."/>
            <person name="Tu X.D."/>
            <person name="Liu B."/>
            <person name="Hao Y."/>
            <person name="Liao X.Y."/>
            <person name="Jiang Y.T."/>
            <person name="Sun W.H."/>
            <person name="Chen J."/>
            <person name="Chen Y.Q."/>
            <person name="Ai Y."/>
            <person name="Zhai J.W."/>
            <person name="Wu S.S."/>
            <person name="Zhou Z."/>
            <person name="Hsiao Y.Y."/>
            <person name="Wu W.L."/>
            <person name="Chen Y.Y."/>
            <person name="Lin Y.F."/>
            <person name="Hsu J.L."/>
            <person name="Li C.Y."/>
            <person name="Wang Z.W."/>
            <person name="Zhao X."/>
            <person name="Zhong W.Y."/>
            <person name="Ma X.K."/>
            <person name="Ma L."/>
            <person name="Huang J."/>
            <person name="Chen G.Z."/>
            <person name="Huang M.Z."/>
            <person name="Huang L."/>
            <person name="Peng D.H."/>
            <person name="Luo Y.B."/>
            <person name="Zou S.Q."/>
            <person name="Chen S.P."/>
            <person name="Lan S."/>
            <person name="Tsai W.C."/>
            <person name="Van de Peer Y."/>
            <person name="Liu Z.J."/>
        </authorList>
    </citation>
    <scope>NUCLEOTIDE SEQUENCE [LARGE SCALE GENOMIC DNA]</scope>
    <source>
        <strain evidence="5">Lor287</strain>
    </source>
</reference>
<evidence type="ECO:0000256" key="4">
    <source>
        <dbReference type="ARBA" id="ARBA00023274"/>
    </source>
</evidence>
<dbReference type="GO" id="GO:1990904">
    <property type="term" value="C:ribonucleoprotein complex"/>
    <property type="evidence" value="ECO:0007669"/>
    <property type="project" value="UniProtKB-KW"/>
</dbReference>
<dbReference type="Gene3D" id="1.10.10.1410">
    <property type="match status" value="1"/>
</dbReference>